<organism evidence="1 2">
    <name type="scientific">Dermacentor silvarum</name>
    <name type="common">Tick</name>
    <dbReference type="NCBI Taxonomy" id="543639"/>
    <lineage>
        <taxon>Eukaryota</taxon>
        <taxon>Metazoa</taxon>
        <taxon>Ecdysozoa</taxon>
        <taxon>Arthropoda</taxon>
        <taxon>Chelicerata</taxon>
        <taxon>Arachnida</taxon>
        <taxon>Acari</taxon>
        <taxon>Parasitiformes</taxon>
        <taxon>Ixodida</taxon>
        <taxon>Ixodoidea</taxon>
        <taxon>Ixodidae</taxon>
        <taxon>Rhipicephalinae</taxon>
        <taxon>Dermacentor</taxon>
    </lineage>
</organism>
<gene>
    <name evidence="1" type="ORF">HPB49_012672</name>
</gene>
<sequence length="225" mass="25321">MPAVGMRGRAGGKSRSLLLRPASVSKLSSGLPLLRKQSMVATSKTPLTDTSLSGPMNGFSTEEETQSGHNQICCLLDDSERCTRPAGNASYSKRIQKTVAQRKLKLNIDPSARHIYICDYHKGVIQSVRTKRKRKDSEDDNGSNEQEMDIPEVDLFQLQVNTLRRYKRHYKVPMRPGLNKAELADTLARHFRTIPIAEKEAITFFIYMVKNNKNKLDQKNGADPC</sequence>
<dbReference type="EMBL" id="CM023473">
    <property type="protein sequence ID" value="KAH7953813.1"/>
    <property type="molecule type" value="Genomic_DNA"/>
</dbReference>
<name>A0ACB8CX19_DERSI</name>
<comment type="caution">
    <text evidence="1">The sequence shown here is derived from an EMBL/GenBank/DDBJ whole genome shotgun (WGS) entry which is preliminary data.</text>
</comment>
<evidence type="ECO:0000313" key="1">
    <source>
        <dbReference type="EMBL" id="KAH7953813.1"/>
    </source>
</evidence>
<dbReference type="Proteomes" id="UP000821865">
    <property type="component" value="Chromosome 4"/>
</dbReference>
<keyword evidence="2" id="KW-1185">Reference proteome</keyword>
<reference evidence="1" key="1">
    <citation type="submission" date="2020-05" db="EMBL/GenBank/DDBJ databases">
        <title>Large-scale comparative analyses of tick genomes elucidate their genetic diversity and vector capacities.</title>
        <authorList>
            <person name="Jia N."/>
            <person name="Wang J."/>
            <person name="Shi W."/>
            <person name="Du L."/>
            <person name="Sun Y."/>
            <person name="Zhan W."/>
            <person name="Jiang J."/>
            <person name="Wang Q."/>
            <person name="Zhang B."/>
            <person name="Ji P."/>
            <person name="Sakyi L.B."/>
            <person name="Cui X."/>
            <person name="Yuan T."/>
            <person name="Jiang B."/>
            <person name="Yang W."/>
            <person name="Lam T.T.-Y."/>
            <person name="Chang Q."/>
            <person name="Ding S."/>
            <person name="Wang X."/>
            <person name="Zhu J."/>
            <person name="Ruan X."/>
            <person name="Zhao L."/>
            <person name="Wei J."/>
            <person name="Que T."/>
            <person name="Du C."/>
            <person name="Cheng J."/>
            <person name="Dai P."/>
            <person name="Han X."/>
            <person name="Huang E."/>
            <person name="Gao Y."/>
            <person name="Liu J."/>
            <person name="Shao H."/>
            <person name="Ye R."/>
            <person name="Li L."/>
            <person name="Wei W."/>
            <person name="Wang X."/>
            <person name="Wang C."/>
            <person name="Yang T."/>
            <person name="Huo Q."/>
            <person name="Li W."/>
            <person name="Guo W."/>
            <person name="Chen H."/>
            <person name="Zhou L."/>
            <person name="Ni X."/>
            <person name="Tian J."/>
            <person name="Zhou Y."/>
            <person name="Sheng Y."/>
            <person name="Liu T."/>
            <person name="Pan Y."/>
            <person name="Xia L."/>
            <person name="Li J."/>
            <person name="Zhao F."/>
            <person name="Cao W."/>
        </authorList>
    </citation>
    <scope>NUCLEOTIDE SEQUENCE</scope>
    <source>
        <strain evidence="1">Dsil-2018</strain>
    </source>
</reference>
<protein>
    <submittedName>
        <fullName evidence="1">Uncharacterized protein</fullName>
    </submittedName>
</protein>
<evidence type="ECO:0000313" key="2">
    <source>
        <dbReference type="Proteomes" id="UP000821865"/>
    </source>
</evidence>
<proteinExistence type="predicted"/>
<accession>A0ACB8CX19</accession>